<dbReference type="InParanoid" id="A0A7M7HE50"/>
<sequence>MDKALSYSGFIGGPRNTAISSGFYSLIRAIRRSNSKGEEERIVQKELDLIRQNLSQPDVSLKKMKEFMVRLIYCEMLGQSANFAYIHAIKMAQQGVLLNKRVGYLGVSLFLHSQHELILLLINTIQKDLNSTNVLDVCGGLTACGNLIGAEMVPVVLPLIEQNLQHPHESVRRKAVLVLHSFVLKCPHLICHMKEHLQQALCDRSPGVMTAALHVYQALIKENTEHHRSLVRPLTSILKQIVQRKLSLEYEFRGTPAPWLQIQILRMLAKLGLNDPKTSLMMYDVLEEVLDSSNTLSLISCGVQYECIMTIANIHPKLSLLKKTSICITRFLKSQSNNLRYLGVNALGVIHKVHPEFSREHQMTVVECLEDEDPTIKQATMNLLYEMCSADNISVILDKVLDHLISSSMETFDHSEHINKMVSLAHQFHPSIRWYVIIIVKILNLCGTNIPANTINNLITSIQMQGNLISYLLHLYEEPKEAGLISYLVEEMLTVANQTHLSEDLIKLIVWILGEFSHSEMSTVPGSEALAGLVALLSKTMSPTTRCCVVAAITKAVLKSGLVSENVTKTAVTLHAQNNIHVKQGSYELEVLCSDPELISALPNITRDQFDWTLSFLDGYVSEALGNGAAPYKPKQQRSAEKHNSPEVMRPFLSGLNFSPYALNSASVMTPTESSSSVTLNNQEAASVSWSPSQSLSSDATGSSIDVELATRPSLKTEGIQKLWSQTGYSRKKEGNRKRLSPNKNNTVQATQEDGRKDKQPAMHMTPVIAVGMSTLHTAESEEDKRKQELAKALFGAVRTQTEKDEIPPQPQIKHSTERVGPTSSEAFADYCTEEGLMIHGETGQNILLDVGIQSGEDDESTTQHHLLNLYCTNKLSDSNTTKLDTLQENVGDVETKSNHGFCLLDGGESLPSLPVDLETYPRSQVAEELVFDTNVRLMMRRVWQTDALVIVFYISALVAIDEARITLDVPSNMKCMIDDKETNLIDIPRLGVTQAKLMCHVPAAHMSLGGELTFKDATKTLKRLFFHAPIHIEDLLRAKEITTEEFGKLWRELSLDQRFIQEANGLTISRIMNKMTSIHMFPVEIIGEEGILAASLLQSSICLIHIKLNNNKLDIWVKSRSKLLSQVLANKCASLIEQDQKN</sequence>
<comment type="subcellular location">
    <subcellularLocation>
        <location evidence="1">Endomembrane system</location>
    </subcellularLocation>
</comment>
<dbReference type="InterPro" id="IPR016024">
    <property type="entry name" value="ARM-type_fold"/>
</dbReference>
<dbReference type="RefSeq" id="XP_011661752.1">
    <property type="nucleotide sequence ID" value="XM_011663450.2"/>
</dbReference>
<keyword evidence="4" id="KW-0472">Membrane</keyword>
<keyword evidence="3" id="KW-0653">Protein transport</keyword>
<dbReference type="EnsemblMetazoa" id="XM_011663450">
    <property type="protein sequence ID" value="XP_011661752"/>
    <property type="gene ID" value="LOC591150"/>
</dbReference>
<dbReference type="Proteomes" id="UP000007110">
    <property type="component" value="Unassembled WGS sequence"/>
</dbReference>
<dbReference type="InterPro" id="IPR050840">
    <property type="entry name" value="Adaptor_Complx_Large_Subunit"/>
</dbReference>
<protein>
    <recommendedName>
        <fullName evidence="6">AP-4 complex subunit epsilon-1 C-terminal domain-containing protein</fullName>
    </recommendedName>
</protein>
<dbReference type="RefSeq" id="XP_011661753.1">
    <property type="nucleotide sequence ID" value="XM_011663451.2"/>
</dbReference>
<dbReference type="GO" id="GO:0030124">
    <property type="term" value="C:AP-4 adaptor complex"/>
    <property type="evidence" value="ECO:0000318"/>
    <property type="project" value="GO_Central"/>
</dbReference>
<feature type="region of interest" description="Disordered" evidence="5">
    <location>
        <begin position="800"/>
        <end position="822"/>
    </location>
</feature>
<dbReference type="OMA" id="IAELAEX"/>
<name>A0A7M7HE50_STRPU</name>
<accession>A0A7M7HE50</accession>
<dbReference type="SUPFAM" id="SSF48371">
    <property type="entry name" value="ARM repeat"/>
    <property type="match status" value="1"/>
</dbReference>
<dbReference type="GeneID" id="591150"/>
<dbReference type="CTD" id="23431"/>
<dbReference type="KEGG" id="spu:591150"/>
<evidence type="ECO:0000256" key="3">
    <source>
        <dbReference type="ARBA" id="ARBA00022927"/>
    </source>
</evidence>
<dbReference type="GO" id="GO:0140312">
    <property type="term" value="F:cargo adaptor activity"/>
    <property type="evidence" value="ECO:0000318"/>
    <property type="project" value="GO_Central"/>
</dbReference>
<feature type="domain" description="AP-4 complex subunit epsilon-1 C-terminal" evidence="6">
    <location>
        <begin position="1038"/>
        <end position="1138"/>
    </location>
</feature>
<keyword evidence="8" id="KW-1185">Reference proteome</keyword>
<dbReference type="OrthoDB" id="29308at2759"/>
<reference evidence="8" key="1">
    <citation type="submission" date="2015-02" db="EMBL/GenBank/DDBJ databases">
        <title>Genome sequencing for Strongylocentrotus purpuratus.</title>
        <authorList>
            <person name="Murali S."/>
            <person name="Liu Y."/>
            <person name="Vee V."/>
            <person name="English A."/>
            <person name="Wang M."/>
            <person name="Skinner E."/>
            <person name="Han Y."/>
            <person name="Muzny D.M."/>
            <person name="Worley K.C."/>
            <person name="Gibbs R.A."/>
        </authorList>
    </citation>
    <scope>NUCLEOTIDE SEQUENCE</scope>
</reference>
<dbReference type="PANTHER" id="PTHR22780">
    <property type="entry name" value="ADAPTIN, ALPHA/GAMMA/EPSILON"/>
    <property type="match status" value="1"/>
</dbReference>
<evidence type="ECO:0000256" key="4">
    <source>
        <dbReference type="ARBA" id="ARBA00023136"/>
    </source>
</evidence>
<dbReference type="EnsemblMetazoa" id="XM_011663451">
    <property type="protein sequence ID" value="XP_011661753"/>
    <property type="gene ID" value="LOC591150"/>
</dbReference>
<dbReference type="InterPro" id="IPR002553">
    <property type="entry name" value="Clathrin/coatomer_adapt-like_N"/>
</dbReference>
<organism evidence="7 8">
    <name type="scientific">Strongylocentrotus purpuratus</name>
    <name type="common">Purple sea urchin</name>
    <dbReference type="NCBI Taxonomy" id="7668"/>
    <lineage>
        <taxon>Eukaryota</taxon>
        <taxon>Metazoa</taxon>
        <taxon>Echinodermata</taxon>
        <taxon>Eleutherozoa</taxon>
        <taxon>Echinozoa</taxon>
        <taxon>Echinoidea</taxon>
        <taxon>Euechinoidea</taxon>
        <taxon>Echinacea</taxon>
        <taxon>Camarodonta</taxon>
        <taxon>Echinidea</taxon>
        <taxon>Strongylocentrotidae</taxon>
        <taxon>Strongylocentrotus</taxon>
    </lineage>
</organism>
<keyword evidence="2" id="KW-0813">Transport</keyword>
<dbReference type="GO" id="GO:0006886">
    <property type="term" value="P:intracellular protein transport"/>
    <property type="evidence" value="ECO:0007669"/>
    <property type="project" value="InterPro"/>
</dbReference>
<dbReference type="Gene3D" id="1.25.10.10">
    <property type="entry name" value="Leucine-rich Repeat Variant"/>
    <property type="match status" value="1"/>
</dbReference>
<dbReference type="SMART" id="SM01356">
    <property type="entry name" value="AP4E_app_platf"/>
    <property type="match status" value="1"/>
</dbReference>
<evidence type="ECO:0000313" key="7">
    <source>
        <dbReference type="EnsemblMetazoa" id="XP_011661752"/>
    </source>
</evidence>
<dbReference type="GO" id="GO:0012505">
    <property type="term" value="C:endomembrane system"/>
    <property type="evidence" value="ECO:0007669"/>
    <property type="project" value="UniProtKB-SubCell"/>
</dbReference>
<dbReference type="FunCoup" id="A0A7M7HE50">
    <property type="interactions" value="565"/>
</dbReference>
<evidence type="ECO:0000313" key="8">
    <source>
        <dbReference type="Proteomes" id="UP000007110"/>
    </source>
</evidence>
<evidence type="ECO:0000256" key="1">
    <source>
        <dbReference type="ARBA" id="ARBA00004308"/>
    </source>
</evidence>
<feature type="compositionally biased region" description="Polar residues" evidence="5">
    <location>
        <begin position="742"/>
        <end position="752"/>
    </location>
</feature>
<evidence type="ECO:0000259" key="6">
    <source>
        <dbReference type="SMART" id="SM01356"/>
    </source>
</evidence>
<feature type="region of interest" description="Disordered" evidence="5">
    <location>
        <begin position="726"/>
        <end position="763"/>
    </location>
</feature>
<dbReference type="InterPro" id="IPR028269">
    <property type="entry name" value="AP4E1_C"/>
</dbReference>
<evidence type="ECO:0000256" key="2">
    <source>
        <dbReference type="ARBA" id="ARBA00022448"/>
    </source>
</evidence>
<dbReference type="Pfam" id="PF01602">
    <property type="entry name" value="Adaptin_N"/>
    <property type="match status" value="1"/>
</dbReference>
<reference evidence="7" key="2">
    <citation type="submission" date="2021-01" db="UniProtKB">
        <authorList>
            <consortium name="EnsemblMetazoa"/>
        </authorList>
    </citation>
    <scope>IDENTIFICATION</scope>
</reference>
<dbReference type="Pfam" id="PF14807">
    <property type="entry name" value="AP4E_app_platf"/>
    <property type="match status" value="1"/>
</dbReference>
<proteinExistence type="predicted"/>
<dbReference type="InterPro" id="IPR011989">
    <property type="entry name" value="ARM-like"/>
</dbReference>
<dbReference type="AlphaFoldDB" id="A0A7M7HE50"/>
<evidence type="ECO:0000256" key="5">
    <source>
        <dbReference type="SAM" id="MobiDB-lite"/>
    </source>
</evidence>